<reference evidence="2" key="1">
    <citation type="submission" date="2023-10" db="EMBL/GenBank/DDBJ databases">
        <title>Genome assembly of Pristionchus species.</title>
        <authorList>
            <person name="Yoshida K."/>
            <person name="Sommer R.J."/>
        </authorList>
    </citation>
    <scope>NUCLEOTIDE SEQUENCE</scope>
    <source>
        <strain evidence="2">RS0144</strain>
    </source>
</reference>
<name>A0AAV5TTG9_9BILA</name>
<accession>A0AAV5TTG9</accession>
<feature type="non-terminal residue" evidence="2">
    <location>
        <position position="91"/>
    </location>
</feature>
<protein>
    <submittedName>
        <fullName evidence="2">Uncharacterized protein</fullName>
    </submittedName>
</protein>
<gene>
    <name evidence="2" type="ORF">PENTCL1PPCAC_19929</name>
</gene>
<evidence type="ECO:0000256" key="1">
    <source>
        <dbReference type="SAM" id="MobiDB-lite"/>
    </source>
</evidence>
<proteinExistence type="predicted"/>
<feature type="region of interest" description="Disordered" evidence="1">
    <location>
        <begin position="66"/>
        <end position="91"/>
    </location>
</feature>
<sequence length="91" mass="9743">GEQGEAESQRALHYHLGGCGGRGGRIRRHLAAVQNPNRSLIPGASLRGDAAGARHGRAACRLAATRRADRGRRRVSASPLRRVDVARRTGE</sequence>
<dbReference type="AlphaFoldDB" id="A0AAV5TTG9"/>
<keyword evidence="3" id="KW-1185">Reference proteome</keyword>
<evidence type="ECO:0000313" key="2">
    <source>
        <dbReference type="EMBL" id="GMS97754.1"/>
    </source>
</evidence>
<feature type="compositionally biased region" description="Basic and acidic residues" evidence="1">
    <location>
        <begin position="81"/>
        <end position="91"/>
    </location>
</feature>
<dbReference type="Proteomes" id="UP001432027">
    <property type="component" value="Unassembled WGS sequence"/>
</dbReference>
<feature type="non-terminal residue" evidence="2">
    <location>
        <position position="1"/>
    </location>
</feature>
<comment type="caution">
    <text evidence="2">The sequence shown here is derived from an EMBL/GenBank/DDBJ whole genome shotgun (WGS) entry which is preliminary data.</text>
</comment>
<organism evidence="2 3">
    <name type="scientific">Pristionchus entomophagus</name>
    <dbReference type="NCBI Taxonomy" id="358040"/>
    <lineage>
        <taxon>Eukaryota</taxon>
        <taxon>Metazoa</taxon>
        <taxon>Ecdysozoa</taxon>
        <taxon>Nematoda</taxon>
        <taxon>Chromadorea</taxon>
        <taxon>Rhabditida</taxon>
        <taxon>Rhabditina</taxon>
        <taxon>Diplogasteromorpha</taxon>
        <taxon>Diplogasteroidea</taxon>
        <taxon>Neodiplogasteridae</taxon>
        <taxon>Pristionchus</taxon>
    </lineage>
</organism>
<evidence type="ECO:0000313" key="3">
    <source>
        <dbReference type="Proteomes" id="UP001432027"/>
    </source>
</evidence>
<dbReference type="EMBL" id="BTSX01000004">
    <property type="protein sequence ID" value="GMS97754.1"/>
    <property type="molecule type" value="Genomic_DNA"/>
</dbReference>